<dbReference type="EMBL" id="JAJHUN010000006">
    <property type="protein sequence ID" value="KAJ4158090.1"/>
    <property type="molecule type" value="Genomic_DNA"/>
</dbReference>
<comment type="caution">
    <text evidence="1">The sequence shown here is derived from an EMBL/GenBank/DDBJ whole genome shotgun (WGS) entry which is preliminary data.</text>
</comment>
<keyword evidence="2" id="KW-1185">Reference proteome</keyword>
<evidence type="ECO:0000313" key="1">
    <source>
        <dbReference type="EMBL" id="KAJ4158090.1"/>
    </source>
</evidence>
<proteinExistence type="predicted"/>
<evidence type="ECO:0000313" key="2">
    <source>
        <dbReference type="Proteomes" id="UP001144673"/>
    </source>
</evidence>
<accession>A0A9W8UM57</accession>
<name>A0A9W8UM57_AKAMU</name>
<organism evidence="1 2">
    <name type="scientific">Akanthomyces muscarius</name>
    <name type="common">Entomopathogenic fungus</name>
    <name type="synonym">Lecanicillium muscarium</name>
    <dbReference type="NCBI Taxonomy" id="2231603"/>
    <lineage>
        <taxon>Eukaryota</taxon>
        <taxon>Fungi</taxon>
        <taxon>Dikarya</taxon>
        <taxon>Ascomycota</taxon>
        <taxon>Pezizomycotina</taxon>
        <taxon>Sordariomycetes</taxon>
        <taxon>Hypocreomycetidae</taxon>
        <taxon>Hypocreales</taxon>
        <taxon>Cordycipitaceae</taxon>
        <taxon>Akanthomyces</taxon>
    </lineage>
</organism>
<reference evidence="1" key="1">
    <citation type="journal article" date="2023" name="Access Microbiol">
        <title>De-novo genome assembly for Akanthomyces muscarius, a biocontrol agent of insect agricultural pests.</title>
        <authorList>
            <person name="Erdos Z."/>
            <person name="Studholme D.J."/>
            <person name="Raymond B."/>
            <person name="Sharma M."/>
        </authorList>
    </citation>
    <scope>NUCLEOTIDE SEQUENCE</scope>
    <source>
        <strain evidence="1">Ve6</strain>
    </source>
</reference>
<dbReference type="GeneID" id="80895793"/>
<dbReference type="KEGG" id="amus:LMH87_008634"/>
<dbReference type="AlphaFoldDB" id="A0A9W8UM57"/>
<dbReference type="Proteomes" id="UP001144673">
    <property type="component" value="Unassembled WGS sequence"/>
</dbReference>
<sequence length="105" mass="11808">MLCSESVFLVRGVLVYELAQYFGVKGSKEYSLDKLKIKVARLCSAVVSERFVDCIRNVYASTIDSDCMKGMAVANIANVHFRELWETPLQDSMREGGDFAVNLME</sequence>
<gene>
    <name evidence="1" type="ORF">LMH87_008634</name>
</gene>
<protein>
    <submittedName>
        <fullName evidence="1">Uncharacterized protein</fullName>
    </submittedName>
</protein>
<dbReference type="RefSeq" id="XP_056056457.1">
    <property type="nucleotide sequence ID" value="XM_056201835.1"/>
</dbReference>